<keyword evidence="1" id="KW-0472">Membrane</keyword>
<dbReference type="AlphaFoldDB" id="A0A327ZCK2"/>
<keyword evidence="4" id="KW-1185">Reference proteome</keyword>
<comment type="caution">
    <text evidence="3">The sequence shown here is derived from an EMBL/GenBank/DDBJ whole genome shotgun (WGS) entry which is preliminary data.</text>
</comment>
<feature type="chain" id="PRO_5016372589" description="LPXTG-motif cell wall-anchored protein" evidence="2">
    <location>
        <begin position="23"/>
        <end position="198"/>
    </location>
</feature>
<protein>
    <recommendedName>
        <fullName evidence="5">LPXTG-motif cell wall-anchored protein</fullName>
    </recommendedName>
</protein>
<accession>A0A327ZCK2</accession>
<dbReference type="Proteomes" id="UP000249341">
    <property type="component" value="Unassembled WGS sequence"/>
</dbReference>
<feature type="signal peptide" evidence="2">
    <location>
        <begin position="1"/>
        <end position="22"/>
    </location>
</feature>
<keyword evidence="1" id="KW-0812">Transmembrane</keyword>
<evidence type="ECO:0000256" key="1">
    <source>
        <dbReference type="SAM" id="Phobius"/>
    </source>
</evidence>
<organism evidence="3 4">
    <name type="scientific">Actinoplanes lutulentus</name>
    <dbReference type="NCBI Taxonomy" id="1287878"/>
    <lineage>
        <taxon>Bacteria</taxon>
        <taxon>Bacillati</taxon>
        <taxon>Actinomycetota</taxon>
        <taxon>Actinomycetes</taxon>
        <taxon>Micromonosporales</taxon>
        <taxon>Micromonosporaceae</taxon>
        <taxon>Actinoplanes</taxon>
    </lineage>
</organism>
<reference evidence="3 4" key="1">
    <citation type="submission" date="2018-06" db="EMBL/GenBank/DDBJ databases">
        <title>Genomic Encyclopedia of Type Strains, Phase III (KMG-III): the genomes of soil and plant-associated and newly described type strains.</title>
        <authorList>
            <person name="Whitman W."/>
        </authorList>
    </citation>
    <scope>NUCLEOTIDE SEQUENCE [LARGE SCALE GENOMIC DNA]</scope>
    <source>
        <strain evidence="3 4">CGMCC 4.7090</strain>
    </source>
</reference>
<evidence type="ECO:0008006" key="5">
    <source>
        <dbReference type="Google" id="ProtNLM"/>
    </source>
</evidence>
<evidence type="ECO:0000256" key="2">
    <source>
        <dbReference type="SAM" id="SignalP"/>
    </source>
</evidence>
<gene>
    <name evidence="3" type="ORF">B0I29_10572</name>
</gene>
<evidence type="ECO:0000313" key="3">
    <source>
        <dbReference type="EMBL" id="RAK38126.1"/>
    </source>
</evidence>
<keyword evidence="2" id="KW-0732">Signal</keyword>
<proteinExistence type="predicted"/>
<keyword evidence="1" id="KW-1133">Transmembrane helix</keyword>
<feature type="transmembrane region" description="Helical" evidence="1">
    <location>
        <begin position="169"/>
        <end position="189"/>
    </location>
</feature>
<evidence type="ECO:0000313" key="4">
    <source>
        <dbReference type="Proteomes" id="UP000249341"/>
    </source>
</evidence>
<sequence>MRVAVIVALVFAGVITGGPASASASALVFAPRPSNPVGATVSLASSSVVAGKTIRFTGTGFVNDSGRGQVVTIKLDDVDILRTVNASDSGAISGTVTVPAATKAGAEHWLRFLAGSGQENDSPARSLASGYFAVTGASSSSPAASVSASASAAASVSSGNTLPKTGIDAGPLLAGTIALPIAGIALLLIERRRRRASA</sequence>
<name>A0A327ZCK2_9ACTN</name>
<dbReference type="RefSeq" id="WP_146616782.1">
    <property type="nucleotide sequence ID" value="NZ_JACHWI010000002.1"/>
</dbReference>
<dbReference type="EMBL" id="QLMJ01000005">
    <property type="protein sequence ID" value="RAK38126.1"/>
    <property type="molecule type" value="Genomic_DNA"/>
</dbReference>
<dbReference type="OrthoDB" id="4247306at2"/>